<dbReference type="AlphaFoldDB" id="A0AA37NF79"/>
<feature type="region of interest" description="Disordered" evidence="1">
    <location>
        <begin position="1"/>
        <end position="47"/>
    </location>
</feature>
<name>A0AA37NF79_9BACT</name>
<feature type="compositionally biased region" description="Acidic residues" evidence="1">
    <location>
        <begin position="28"/>
        <end position="41"/>
    </location>
</feature>
<dbReference type="EMBL" id="BQNZ01000002">
    <property type="protein sequence ID" value="GKH72635.1"/>
    <property type="molecule type" value="Genomic_DNA"/>
</dbReference>
<gene>
    <name evidence="2" type="ORF">CE91St3_24980</name>
</gene>
<proteinExistence type="predicted"/>
<reference evidence="2" key="1">
    <citation type="submission" date="2022-01" db="EMBL/GenBank/DDBJ databases">
        <title>Novel bile acid biosynthetic pathways are enriched in the microbiome of centenarians.</title>
        <authorList>
            <person name="Sato Y."/>
            <person name="Atarashi K."/>
            <person name="Plichta R.D."/>
            <person name="Arai Y."/>
            <person name="Sasajima S."/>
            <person name="Kearney M.S."/>
            <person name="Suda W."/>
            <person name="Takeshita K."/>
            <person name="Sasaki T."/>
            <person name="Okamoto S."/>
            <person name="Skelly N.A."/>
            <person name="Okamura Y."/>
            <person name="Vlamakis H."/>
            <person name="Li Y."/>
            <person name="Tanoue T."/>
            <person name="Takei H."/>
            <person name="Nittono H."/>
            <person name="Narushima S."/>
            <person name="Irie J."/>
            <person name="Itoh H."/>
            <person name="Moriya K."/>
            <person name="Sugiura Y."/>
            <person name="Suematsu M."/>
            <person name="Moritoki N."/>
            <person name="Shibata S."/>
            <person name="Littman R.D."/>
            <person name="Fischbach A.M."/>
            <person name="Uwamino Y."/>
            <person name="Inoue T."/>
            <person name="Honda A."/>
            <person name="Hattori M."/>
            <person name="Murai T."/>
            <person name="Xavier J.R."/>
            <person name="Hirose N."/>
            <person name="Honda K."/>
        </authorList>
    </citation>
    <scope>NUCLEOTIDE SEQUENCE</scope>
    <source>
        <strain evidence="2">CE91-St3</strain>
    </source>
</reference>
<evidence type="ECO:0000313" key="2">
    <source>
        <dbReference type="EMBL" id="GKH72635.1"/>
    </source>
</evidence>
<accession>A0AA37NF79</accession>
<organism evidence="2 3">
    <name type="scientific">Parabacteroides merdae</name>
    <dbReference type="NCBI Taxonomy" id="46503"/>
    <lineage>
        <taxon>Bacteria</taxon>
        <taxon>Pseudomonadati</taxon>
        <taxon>Bacteroidota</taxon>
        <taxon>Bacteroidia</taxon>
        <taxon>Bacteroidales</taxon>
        <taxon>Tannerellaceae</taxon>
        <taxon>Parabacteroides</taxon>
    </lineage>
</organism>
<comment type="caution">
    <text evidence="2">The sequence shown here is derived from an EMBL/GenBank/DDBJ whole genome shotgun (WGS) entry which is preliminary data.</text>
</comment>
<evidence type="ECO:0000313" key="3">
    <source>
        <dbReference type="Proteomes" id="UP001055114"/>
    </source>
</evidence>
<dbReference type="Proteomes" id="UP001055114">
    <property type="component" value="Unassembled WGS sequence"/>
</dbReference>
<protein>
    <submittedName>
        <fullName evidence="2">Uncharacterized protein</fullName>
    </submittedName>
</protein>
<evidence type="ECO:0000256" key="1">
    <source>
        <dbReference type="SAM" id="MobiDB-lite"/>
    </source>
</evidence>
<sequence length="55" mass="6063">MGRGLVVLQEGENPADAGQGHFRFPLPEGEEGQEEEAGEEDKDGRWETVYACGER</sequence>